<gene>
    <name evidence="2" type="ORF">FPZ11_15505</name>
</gene>
<dbReference type="KEGG" id="huw:FPZ11_15505"/>
<dbReference type="PANTHER" id="PTHR18964">
    <property type="entry name" value="ROK (REPRESSOR, ORF, KINASE) FAMILY"/>
    <property type="match status" value="1"/>
</dbReference>
<comment type="similarity">
    <text evidence="1">Belongs to the ROK (NagC/XylR) family.</text>
</comment>
<dbReference type="RefSeq" id="WP_146321994.1">
    <property type="nucleotide sequence ID" value="NZ_CP042305.1"/>
</dbReference>
<evidence type="ECO:0000313" key="2">
    <source>
        <dbReference type="EMBL" id="QDZ15990.1"/>
    </source>
</evidence>
<name>A0A5B8M9A1_9MICO</name>
<dbReference type="InterPro" id="IPR036388">
    <property type="entry name" value="WH-like_DNA-bd_sf"/>
</dbReference>
<dbReference type="EMBL" id="CP042305">
    <property type="protein sequence ID" value="QDZ15990.1"/>
    <property type="molecule type" value="Genomic_DNA"/>
</dbReference>
<dbReference type="SUPFAM" id="SSF53067">
    <property type="entry name" value="Actin-like ATPase domain"/>
    <property type="match status" value="1"/>
</dbReference>
<dbReference type="InterPro" id="IPR036390">
    <property type="entry name" value="WH_DNA-bd_sf"/>
</dbReference>
<keyword evidence="3" id="KW-1185">Reference proteome</keyword>
<dbReference type="AlphaFoldDB" id="A0A5B8M9A1"/>
<protein>
    <submittedName>
        <fullName evidence="2">ROK family transcriptional regulator</fullName>
    </submittedName>
</protein>
<evidence type="ECO:0000256" key="1">
    <source>
        <dbReference type="ARBA" id="ARBA00006479"/>
    </source>
</evidence>
<dbReference type="Proteomes" id="UP000320216">
    <property type="component" value="Chromosome"/>
</dbReference>
<dbReference type="Gene3D" id="1.10.10.10">
    <property type="entry name" value="Winged helix-like DNA-binding domain superfamily/Winged helix DNA-binding domain"/>
    <property type="match status" value="1"/>
</dbReference>
<sequence length="398" mass="41315">MQRARPHDRPLISGSPGDLLRLIRAGEVESRADIARVTGLAPSTVSLRVDALMGLGLIREDGEVGSRGGRRSRRISLDPGAGVVGAVDLGAHHARIAISDMTGSVLASTDALEAITAAAQPAEVVEVIWSQLHTLLKTVHDQKHDDPECVAISVPAPVAYPSGRLQSPSFRPDWHDVDLPQLFAQHTKAPVLVENDGNLIALAEHHRNPTISDLISVKVGSRIGAGIVIDGKLYRGGSGAAGEFSHSSVDGTSVVGCACGVPNCLESVASGRAMATRLAAQGQKIPSTPDLLAAIARGDVEVVAILRECGAQIGRALASIVNFVNPQMVVIAGSLGSAPQLVAAIRSELYGRCLPFVAETLEVRASGLGPDAAVLGATQLALDELLCPARVDARVQAS</sequence>
<dbReference type="OrthoDB" id="3189808at2"/>
<dbReference type="SUPFAM" id="SSF46785">
    <property type="entry name" value="Winged helix' DNA-binding domain"/>
    <property type="match status" value="1"/>
</dbReference>
<dbReference type="Pfam" id="PF00480">
    <property type="entry name" value="ROK"/>
    <property type="match status" value="1"/>
</dbReference>
<dbReference type="InterPro" id="IPR043129">
    <property type="entry name" value="ATPase_NBD"/>
</dbReference>
<dbReference type="Gene3D" id="3.30.420.40">
    <property type="match status" value="2"/>
</dbReference>
<proteinExistence type="inferred from homology"/>
<reference evidence="2 3" key="1">
    <citation type="submission" date="2019-07" db="EMBL/GenBank/DDBJ databases">
        <title>Full genome sequence of Humibacter sp. WJ7-1.</title>
        <authorList>
            <person name="Im W.-T."/>
        </authorList>
    </citation>
    <scope>NUCLEOTIDE SEQUENCE [LARGE SCALE GENOMIC DNA]</scope>
    <source>
        <strain evidence="2 3">WJ7-1</strain>
    </source>
</reference>
<organism evidence="2 3">
    <name type="scientific">Humibacter ginsenosidimutans</name>
    <dbReference type="NCBI Taxonomy" id="2599293"/>
    <lineage>
        <taxon>Bacteria</taxon>
        <taxon>Bacillati</taxon>
        <taxon>Actinomycetota</taxon>
        <taxon>Actinomycetes</taxon>
        <taxon>Micrococcales</taxon>
        <taxon>Microbacteriaceae</taxon>
        <taxon>Humibacter</taxon>
    </lineage>
</organism>
<accession>A0A5B8M9A1</accession>
<dbReference type="PANTHER" id="PTHR18964:SF173">
    <property type="entry name" value="GLUCOKINASE"/>
    <property type="match status" value="1"/>
</dbReference>
<dbReference type="InterPro" id="IPR000600">
    <property type="entry name" value="ROK"/>
</dbReference>
<evidence type="ECO:0000313" key="3">
    <source>
        <dbReference type="Proteomes" id="UP000320216"/>
    </source>
</evidence>